<dbReference type="InterPro" id="IPR036249">
    <property type="entry name" value="Thioredoxin-like_sf"/>
</dbReference>
<evidence type="ECO:0000256" key="1">
    <source>
        <dbReference type="ARBA" id="ARBA00005791"/>
    </source>
</evidence>
<evidence type="ECO:0000256" key="4">
    <source>
        <dbReference type="ARBA" id="ARBA00023157"/>
    </source>
</evidence>
<dbReference type="Proteomes" id="UP001059380">
    <property type="component" value="Chromosome"/>
</dbReference>
<dbReference type="RefSeq" id="WP_260791853.1">
    <property type="nucleotide sequence ID" value="NZ_CP093313.1"/>
</dbReference>
<dbReference type="AlphaFoldDB" id="A0A9J7BLL4"/>
<proteinExistence type="inferred from homology"/>
<keyword evidence="4" id="KW-1015">Disulfide bond</keyword>
<keyword evidence="3" id="KW-0560">Oxidoreductase</keyword>
<dbReference type="PANTHER" id="PTHR13887:SF14">
    <property type="entry name" value="DISULFIDE BOND FORMATION PROTEIN D"/>
    <property type="match status" value="1"/>
</dbReference>
<accession>A0A9J7BLL4</accession>
<feature type="domain" description="Thioredoxin" evidence="8">
    <location>
        <begin position="132"/>
        <end position="329"/>
    </location>
</feature>
<dbReference type="KEGG" id="orp:MOP44_19100"/>
<evidence type="ECO:0000313" key="10">
    <source>
        <dbReference type="Proteomes" id="UP001059380"/>
    </source>
</evidence>
<dbReference type="GO" id="GO:0016491">
    <property type="term" value="F:oxidoreductase activity"/>
    <property type="evidence" value="ECO:0007669"/>
    <property type="project" value="UniProtKB-KW"/>
</dbReference>
<dbReference type="Gene3D" id="3.40.30.10">
    <property type="entry name" value="Glutaredoxin"/>
    <property type="match status" value="1"/>
</dbReference>
<keyword evidence="10" id="KW-1185">Reference proteome</keyword>
<evidence type="ECO:0000256" key="6">
    <source>
        <dbReference type="SAM" id="MobiDB-lite"/>
    </source>
</evidence>
<protein>
    <submittedName>
        <fullName evidence="9">Thioredoxin domain-containing protein</fullName>
    </submittedName>
</protein>
<dbReference type="InterPro" id="IPR013766">
    <property type="entry name" value="Thioredoxin_domain"/>
</dbReference>
<dbReference type="PROSITE" id="PS51352">
    <property type="entry name" value="THIOREDOXIN_2"/>
    <property type="match status" value="1"/>
</dbReference>
<keyword evidence="2 7" id="KW-0732">Signal</keyword>
<dbReference type="EMBL" id="CP093313">
    <property type="protein sequence ID" value="UWZ82666.1"/>
    <property type="molecule type" value="Genomic_DNA"/>
</dbReference>
<dbReference type="SUPFAM" id="SSF52833">
    <property type="entry name" value="Thioredoxin-like"/>
    <property type="match status" value="1"/>
</dbReference>
<feature type="region of interest" description="Disordered" evidence="6">
    <location>
        <begin position="27"/>
        <end position="67"/>
    </location>
</feature>
<reference evidence="9" key="1">
    <citation type="submission" date="2021-04" db="EMBL/GenBank/DDBJ databases">
        <title>Phylogenetic analysis of Acidobacteriaceae.</title>
        <authorList>
            <person name="Qiu L."/>
            <person name="Zhang Q."/>
        </authorList>
    </citation>
    <scope>NUCLEOTIDE SEQUENCE</scope>
    <source>
        <strain evidence="9">DSM 25168</strain>
    </source>
</reference>
<comment type="similarity">
    <text evidence="1">Belongs to the thioredoxin family. DsbA subfamily.</text>
</comment>
<evidence type="ECO:0000259" key="8">
    <source>
        <dbReference type="PROSITE" id="PS51352"/>
    </source>
</evidence>
<organism evidence="9 10">
    <name type="scientific">Occallatibacter riparius</name>
    <dbReference type="NCBI Taxonomy" id="1002689"/>
    <lineage>
        <taxon>Bacteria</taxon>
        <taxon>Pseudomonadati</taxon>
        <taxon>Acidobacteriota</taxon>
        <taxon>Terriglobia</taxon>
        <taxon>Terriglobales</taxon>
        <taxon>Acidobacteriaceae</taxon>
        <taxon>Occallatibacter</taxon>
    </lineage>
</organism>
<name>A0A9J7BLL4_9BACT</name>
<evidence type="ECO:0000256" key="7">
    <source>
        <dbReference type="SAM" id="SignalP"/>
    </source>
</evidence>
<feature type="compositionally biased region" description="Low complexity" evidence="6">
    <location>
        <begin position="38"/>
        <end position="53"/>
    </location>
</feature>
<evidence type="ECO:0000256" key="2">
    <source>
        <dbReference type="ARBA" id="ARBA00022729"/>
    </source>
</evidence>
<sequence>MIRQLGRFASFAALAVSTTTFVAVAQQDQPKQVPPAPAQAQAPSAPAPTAEAPKFPPPDPKNFTADKPTKQDIDAFLTASWGYDQNRVWEVAAILKTPVEGLSKVVVYVGDKTGQQKPSAFGFFALPDGKHIIAGDDVYPFGAKPYVEARAKLQADANGPYRGAAEKTLELVEFADFQCPHCKEVQANMDKLATDYPKARIVFQNYPLERIHPQAKQAAEYGECVTKLGGNQAFFTFANAVFEGQDGLNTADGAQLTLNSAVTKAGLDPAKVDACSKTPETADAVEKSVKLAQDLNINQTPTLVINGRQVPIGAVPYDMIKKIIDYQAKMDGIGQ</sequence>
<gene>
    <name evidence="9" type="ORF">MOP44_19100</name>
</gene>
<keyword evidence="5" id="KW-0676">Redox-active center</keyword>
<dbReference type="InterPro" id="IPR012336">
    <property type="entry name" value="Thioredoxin-like_fold"/>
</dbReference>
<dbReference type="PANTHER" id="PTHR13887">
    <property type="entry name" value="GLUTATHIONE S-TRANSFERASE KAPPA"/>
    <property type="match status" value="1"/>
</dbReference>
<feature type="chain" id="PRO_5039933721" evidence="7">
    <location>
        <begin position="26"/>
        <end position="335"/>
    </location>
</feature>
<evidence type="ECO:0000256" key="3">
    <source>
        <dbReference type="ARBA" id="ARBA00023002"/>
    </source>
</evidence>
<evidence type="ECO:0000313" key="9">
    <source>
        <dbReference type="EMBL" id="UWZ82666.1"/>
    </source>
</evidence>
<evidence type="ECO:0000256" key="5">
    <source>
        <dbReference type="ARBA" id="ARBA00023284"/>
    </source>
</evidence>
<feature type="signal peptide" evidence="7">
    <location>
        <begin position="1"/>
        <end position="25"/>
    </location>
</feature>
<dbReference type="Pfam" id="PF13462">
    <property type="entry name" value="Thioredoxin_4"/>
    <property type="match status" value="1"/>
</dbReference>